<name>A0AAE0KT00_9CHLO</name>
<dbReference type="Proteomes" id="UP001190700">
    <property type="component" value="Unassembled WGS sequence"/>
</dbReference>
<dbReference type="GO" id="GO:1904430">
    <property type="term" value="P:negative regulation of t-circle formation"/>
    <property type="evidence" value="ECO:0007669"/>
    <property type="project" value="TreeGrafter"/>
</dbReference>
<dbReference type="GO" id="GO:0010569">
    <property type="term" value="P:regulation of double-strand break repair via homologous recombination"/>
    <property type="evidence" value="ECO:0007669"/>
    <property type="project" value="TreeGrafter"/>
</dbReference>
<evidence type="ECO:0000256" key="3">
    <source>
        <dbReference type="ARBA" id="ARBA00022840"/>
    </source>
</evidence>
<dbReference type="GO" id="GO:0003677">
    <property type="term" value="F:DNA binding"/>
    <property type="evidence" value="ECO:0007669"/>
    <property type="project" value="InterPro"/>
</dbReference>
<reference evidence="5 6" key="1">
    <citation type="journal article" date="2015" name="Genome Biol. Evol.">
        <title>Comparative Genomics of a Bacterivorous Green Alga Reveals Evolutionary Causalities and Consequences of Phago-Mixotrophic Mode of Nutrition.</title>
        <authorList>
            <person name="Burns J.A."/>
            <person name="Paasch A."/>
            <person name="Narechania A."/>
            <person name="Kim E."/>
        </authorList>
    </citation>
    <scope>NUCLEOTIDE SEQUENCE [LARGE SCALE GENOMIC DNA]</scope>
    <source>
        <strain evidence="5 6">PLY_AMNH</strain>
    </source>
</reference>
<dbReference type="PROSITE" id="PS51193">
    <property type="entry name" value="HELICASE_ATP_BIND_2"/>
    <property type="match status" value="1"/>
</dbReference>
<dbReference type="InterPro" id="IPR006935">
    <property type="entry name" value="Helicase/UvrB_N"/>
</dbReference>
<evidence type="ECO:0000313" key="5">
    <source>
        <dbReference type="EMBL" id="KAK3259667.1"/>
    </source>
</evidence>
<dbReference type="InterPro" id="IPR014013">
    <property type="entry name" value="Helic_SF1/SF2_ATP-bd_DinG/Rad3"/>
</dbReference>
<dbReference type="GO" id="GO:0090657">
    <property type="term" value="P:telomeric loop disassembly"/>
    <property type="evidence" value="ECO:0007669"/>
    <property type="project" value="TreeGrafter"/>
</dbReference>
<keyword evidence="6" id="KW-1185">Reference proteome</keyword>
<dbReference type="InterPro" id="IPR027417">
    <property type="entry name" value="P-loop_NTPase"/>
</dbReference>
<keyword evidence="5" id="KW-0347">Helicase</keyword>
<dbReference type="EMBL" id="LGRX02018564">
    <property type="protein sequence ID" value="KAK3259667.1"/>
    <property type="molecule type" value="Genomic_DNA"/>
</dbReference>
<dbReference type="GO" id="GO:0005524">
    <property type="term" value="F:ATP binding"/>
    <property type="evidence" value="ECO:0007669"/>
    <property type="project" value="UniProtKB-KW"/>
</dbReference>
<protein>
    <submittedName>
        <fullName evidence="5">Regulator of telomere elongation helicase 1</fullName>
    </submittedName>
</protein>
<feature type="non-terminal residue" evidence="5">
    <location>
        <position position="196"/>
    </location>
</feature>
<dbReference type="Pfam" id="PF06733">
    <property type="entry name" value="DEAD_2"/>
    <property type="match status" value="1"/>
</dbReference>
<dbReference type="GO" id="GO:0070182">
    <property type="term" value="F:DNA polymerase binding"/>
    <property type="evidence" value="ECO:0007669"/>
    <property type="project" value="TreeGrafter"/>
</dbReference>
<dbReference type="InterPro" id="IPR010614">
    <property type="entry name" value="RAD3-like_helicase_DEAD"/>
</dbReference>
<dbReference type="GO" id="GO:0016818">
    <property type="term" value="F:hydrolase activity, acting on acid anhydrides, in phosphorus-containing anhydrides"/>
    <property type="evidence" value="ECO:0007669"/>
    <property type="project" value="InterPro"/>
</dbReference>
<feature type="domain" description="Helicase ATP-binding" evidence="4">
    <location>
        <begin position="9"/>
        <end position="196"/>
    </location>
</feature>
<evidence type="ECO:0000259" key="4">
    <source>
        <dbReference type="PROSITE" id="PS51193"/>
    </source>
</evidence>
<accession>A0AAE0KT00</accession>
<evidence type="ECO:0000256" key="1">
    <source>
        <dbReference type="ARBA" id="ARBA00022741"/>
    </source>
</evidence>
<dbReference type="GO" id="GO:0003678">
    <property type="term" value="F:DNA helicase activity"/>
    <property type="evidence" value="ECO:0007669"/>
    <property type="project" value="InterPro"/>
</dbReference>
<dbReference type="GO" id="GO:0005634">
    <property type="term" value="C:nucleus"/>
    <property type="evidence" value="ECO:0007669"/>
    <property type="project" value="TreeGrafter"/>
</dbReference>
<comment type="caution">
    <text evidence="5">The sequence shown here is derived from an EMBL/GenBank/DDBJ whole genome shotgun (WGS) entry which is preliminary data.</text>
</comment>
<dbReference type="SUPFAM" id="SSF52540">
    <property type="entry name" value="P-loop containing nucleoside triphosphate hydrolases"/>
    <property type="match status" value="1"/>
</dbReference>
<dbReference type="PANTHER" id="PTHR11472">
    <property type="entry name" value="DNA REPAIR DEAD HELICASE RAD3/XP-D SUBFAMILY MEMBER"/>
    <property type="match status" value="1"/>
</dbReference>
<dbReference type="GO" id="GO:0045910">
    <property type="term" value="P:negative regulation of DNA recombination"/>
    <property type="evidence" value="ECO:0007669"/>
    <property type="project" value="TreeGrafter"/>
</dbReference>
<gene>
    <name evidence="5" type="ORF">CYMTET_31348</name>
</gene>
<dbReference type="Gene3D" id="3.40.50.300">
    <property type="entry name" value="P-loop containing nucleotide triphosphate hydrolases"/>
    <property type="match status" value="1"/>
</dbReference>
<organism evidence="5 6">
    <name type="scientific">Cymbomonas tetramitiformis</name>
    <dbReference type="NCBI Taxonomy" id="36881"/>
    <lineage>
        <taxon>Eukaryota</taxon>
        <taxon>Viridiplantae</taxon>
        <taxon>Chlorophyta</taxon>
        <taxon>Pyramimonadophyceae</taxon>
        <taxon>Pyramimonadales</taxon>
        <taxon>Pyramimonadaceae</taxon>
        <taxon>Cymbomonas</taxon>
    </lineage>
</organism>
<evidence type="ECO:0000256" key="2">
    <source>
        <dbReference type="ARBA" id="ARBA00022801"/>
    </source>
</evidence>
<dbReference type="SMART" id="SM00488">
    <property type="entry name" value="DEXDc2"/>
    <property type="match status" value="1"/>
</dbReference>
<keyword evidence="2" id="KW-0378">Hydrolase</keyword>
<sequence length="196" mass="22313">MYSEVVQGVAYEVEFPFEPYPEQRHYIAKVIQAINEGKNALLESPTGTGKTLCLLCGSLAWRQNQLQRKLEEGVEQKNIHLPKIIYSSRTHSQLAQVVRELKASSYRPRMTILGSRQQMCVDAEVSMLTGTEQNMACRAKTKARACTHFNETEKFYNTNSRIGIDEPVDIEDLRNLQKDMGSCAPCPYYLTKQMAK</sequence>
<dbReference type="InterPro" id="IPR006554">
    <property type="entry name" value="Helicase-like_DEXD_c2"/>
</dbReference>
<dbReference type="AlphaFoldDB" id="A0AAE0KT00"/>
<dbReference type="Pfam" id="PF04851">
    <property type="entry name" value="ResIII"/>
    <property type="match status" value="1"/>
</dbReference>
<keyword evidence="3" id="KW-0067">ATP-binding</keyword>
<proteinExistence type="predicted"/>
<dbReference type="InterPro" id="IPR045028">
    <property type="entry name" value="DinG/Rad3-like"/>
</dbReference>
<dbReference type="PANTHER" id="PTHR11472:SF34">
    <property type="entry name" value="REGULATOR OF TELOMERE ELONGATION HELICASE 1"/>
    <property type="match status" value="1"/>
</dbReference>
<evidence type="ECO:0000313" key="6">
    <source>
        <dbReference type="Proteomes" id="UP001190700"/>
    </source>
</evidence>
<keyword evidence="1" id="KW-0547">Nucleotide-binding</keyword>